<keyword evidence="3" id="KW-1185">Reference proteome</keyword>
<keyword evidence="1" id="KW-0472">Membrane</keyword>
<dbReference type="EMBL" id="JBEUWX010000002">
    <property type="protein sequence ID" value="MFA9950358.1"/>
    <property type="molecule type" value="Genomic_DNA"/>
</dbReference>
<accession>A0ABV4UGH0</accession>
<dbReference type="RefSeq" id="WP_418891418.1">
    <property type="nucleotide sequence ID" value="NZ_JBEUWX010000002.1"/>
</dbReference>
<proteinExistence type="predicted"/>
<evidence type="ECO:0000256" key="1">
    <source>
        <dbReference type="SAM" id="Phobius"/>
    </source>
</evidence>
<gene>
    <name evidence="2" type="ORF">ABCS64_08515</name>
</gene>
<comment type="caution">
    <text evidence="2">The sequence shown here is derived from an EMBL/GenBank/DDBJ whole genome shotgun (WGS) entry which is preliminary data.</text>
</comment>
<dbReference type="Proteomes" id="UP001574673">
    <property type="component" value="Unassembled WGS sequence"/>
</dbReference>
<keyword evidence="1" id="KW-1133">Transmembrane helix</keyword>
<protein>
    <submittedName>
        <fullName evidence="2">Uncharacterized protein</fullName>
    </submittedName>
</protein>
<feature type="transmembrane region" description="Helical" evidence="1">
    <location>
        <begin position="12"/>
        <end position="32"/>
    </location>
</feature>
<organism evidence="2 3">
    <name type="scientific">Dentiradicibacter hellwigii</name>
    <dbReference type="NCBI Taxonomy" id="3149053"/>
    <lineage>
        <taxon>Bacteria</taxon>
        <taxon>Pseudomonadati</taxon>
        <taxon>Pseudomonadota</taxon>
        <taxon>Betaproteobacteria</taxon>
        <taxon>Rhodocyclales</taxon>
        <taxon>Rhodocyclaceae</taxon>
        <taxon>Dentiradicibacter</taxon>
    </lineage>
</organism>
<keyword evidence="1" id="KW-0812">Transmembrane</keyword>
<reference evidence="3" key="1">
    <citation type="submission" date="2024-06" db="EMBL/GenBank/DDBJ databases">
        <title>Radixoralia hellwigii gen. nov., sp nov., isolated from a root canal in the human oral cavity.</title>
        <authorList>
            <person name="Bartsch S."/>
            <person name="Wittmer A."/>
            <person name="Schulz A.-K."/>
            <person name="Neumann-Schaal M."/>
            <person name="Wolf J."/>
            <person name="Gronow S."/>
            <person name="Tennert C."/>
            <person name="Haecker G."/>
            <person name="Cieplik F."/>
            <person name="Al-Ahmad A."/>
        </authorList>
    </citation>
    <scope>NUCLEOTIDE SEQUENCE [LARGE SCALE GENOMIC DNA]</scope>
    <source>
        <strain evidence="3">Wk13</strain>
    </source>
</reference>
<sequence length="83" mass="9504">MKFEKDIPPEKVNKIILILGVMAIASGLYSLYSPPEEIWSTGRWSWLNNVLASIFGKYASSVRDIFIGCFLILWVRSRNNNKP</sequence>
<feature type="transmembrane region" description="Helical" evidence="1">
    <location>
        <begin position="52"/>
        <end position="75"/>
    </location>
</feature>
<name>A0ABV4UGH0_9RHOO</name>
<evidence type="ECO:0000313" key="2">
    <source>
        <dbReference type="EMBL" id="MFA9950358.1"/>
    </source>
</evidence>
<evidence type="ECO:0000313" key="3">
    <source>
        <dbReference type="Proteomes" id="UP001574673"/>
    </source>
</evidence>